<dbReference type="STRING" id="1082479.SAMN05216241_1049"/>
<dbReference type="Gene3D" id="3.90.226.10">
    <property type="entry name" value="2-enoyl-CoA Hydratase, Chain A, domain 1"/>
    <property type="match status" value="1"/>
</dbReference>
<dbReference type="FunFam" id="3.90.226.10:FF:000026">
    <property type="entry name" value="3-hydroxyisobutyryl-CoA hydrolase, mitochondrial"/>
    <property type="match status" value="1"/>
</dbReference>
<dbReference type="NCBIfam" id="NF004127">
    <property type="entry name" value="PRK05617.1"/>
    <property type="match status" value="1"/>
</dbReference>
<keyword evidence="6" id="KW-1185">Reference proteome</keyword>
<dbReference type="GO" id="GO:0006574">
    <property type="term" value="P:L-valine catabolic process"/>
    <property type="evidence" value="ECO:0007669"/>
    <property type="project" value="TreeGrafter"/>
</dbReference>
<evidence type="ECO:0000313" key="6">
    <source>
        <dbReference type="Proteomes" id="UP000199415"/>
    </source>
</evidence>
<dbReference type="PANTHER" id="PTHR43176:SF3">
    <property type="entry name" value="3-HYDROXYISOBUTYRYL-COA HYDROLASE, MITOCHONDRIAL"/>
    <property type="match status" value="1"/>
</dbReference>
<dbReference type="RefSeq" id="WP_245659494.1">
    <property type="nucleotide sequence ID" value="NZ_FNCE01000004.1"/>
</dbReference>
<evidence type="ECO:0000256" key="3">
    <source>
        <dbReference type="ARBA" id="ARBA00022801"/>
    </source>
</evidence>
<dbReference type="EMBL" id="FNCE01000004">
    <property type="protein sequence ID" value="SDF97858.1"/>
    <property type="molecule type" value="Genomic_DNA"/>
</dbReference>
<feature type="domain" description="Enoyl-CoA hydratase/isomerase" evidence="4">
    <location>
        <begin position="28"/>
        <end position="353"/>
    </location>
</feature>
<sequence>MNEHTPAAVTEQGGTDEIAFERRGALAEIELTRPKALNSLSLDMIRHMDPKLAAWSADDSVSAVVIRGQGEKAFCAGGDVRAVYDAGPRDTDLRRRFFAEEYTLNRRIHACAKPYVALIDGITMGGGVGISVHGSHRIAGDRTMVAMPETAIGFFPDVGATWVLSRLPGQLGMYLALTGARLTAADAVYTGLATHYVPSDRMAELEEALPSAAFEDDAHAAVADVLADFAGDPGPAPLAEHREAIDRCFAAESVEGILAALDAEGSEWAQQTAATLRQRSPSSMKVTFAAIRAAADRDFDACMVTEYRLSQAMTARADFFEGVRAVLVDKDNSPAWNPARLEDVTDAEVARCFDPLDVPDLSFAA</sequence>
<accession>A0A1G7QHC6</accession>
<dbReference type="InterPro" id="IPR045004">
    <property type="entry name" value="ECH_dom"/>
</dbReference>
<gene>
    <name evidence="5" type="ORF">SAMN05216241_1049</name>
</gene>
<comment type="catalytic activity">
    <reaction evidence="1">
        <text>3-hydroxy-2-methylpropanoyl-CoA + H2O = 3-hydroxy-2-methylpropanoate + CoA + H(+)</text>
        <dbReference type="Rhea" id="RHEA:20888"/>
        <dbReference type="ChEBI" id="CHEBI:11805"/>
        <dbReference type="ChEBI" id="CHEBI:15377"/>
        <dbReference type="ChEBI" id="CHEBI:15378"/>
        <dbReference type="ChEBI" id="CHEBI:57287"/>
        <dbReference type="ChEBI" id="CHEBI:57340"/>
        <dbReference type="EC" id="3.1.2.4"/>
    </reaction>
</comment>
<dbReference type="InterPro" id="IPR029045">
    <property type="entry name" value="ClpP/crotonase-like_dom_sf"/>
</dbReference>
<dbReference type="AlphaFoldDB" id="A0A1G7QHC6"/>
<dbReference type="GO" id="GO:0003860">
    <property type="term" value="F:3-hydroxyisobutyryl-CoA hydrolase activity"/>
    <property type="evidence" value="ECO:0007669"/>
    <property type="project" value="UniProtKB-EC"/>
</dbReference>
<dbReference type="CDD" id="cd06558">
    <property type="entry name" value="crotonase-like"/>
    <property type="match status" value="1"/>
</dbReference>
<dbReference type="Proteomes" id="UP000199415">
    <property type="component" value="Unassembled WGS sequence"/>
</dbReference>
<evidence type="ECO:0000313" key="5">
    <source>
        <dbReference type="EMBL" id="SDF97858.1"/>
    </source>
</evidence>
<name>A0A1G7QHC6_9PROT</name>
<keyword evidence="3 5" id="KW-0378">Hydrolase</keyword>
<protein>
    <recommendedName>
        <fullName evidence="2">3-hydroxyisobutyryl-CoA hydrolase</fullName>
        <ecNumber evidence="2">3.1.2.4</ecNumber>
    </recommendedName>
</protein>
<dbReference type="SUPFAM" id="SSF52096">
    <property type="entry name" value="ClpP/crotonase"/>
    <property type="match status" value="1"/>
</dbReference>
<reference evidence="5 6" key="1">
    <citation type="submission" date="2016-10" db="EMBL/GenBank/DDBJ databases">
        <authorList>
            <person name="de Groot N.N."/>
        </authorList>
    </citation>
    <scope>NUCLEOTIDE SEQUENCE [LARGE SCALE GENOMIC DNA]</scope>
    <source>
        <strain evidence="5 6">DSM 25584</strain>
    </source>
</reference>
<dbReference type="InterPro" id="IPR032259">
    <property type="entry name" value="HIBYL-CoA-H"/>
</dbReference>
<dbReference type="PANTHER" id="PTHR43176">
    <property type="entry name" value="3-HYDROXYISOBUTYRYL-COA HYDROLASE-RELATED"/>
    <property type="match status" value="1"/>
</dbReference>
<proteinExistence type="predicted"/>
<organism evidence="5 6">
    <name type="scientific">Limimonas halophila</name>
    <dbReference type="NCBI Taxonomy" id="1082479"/>
    <lineage>
        <taxon>Bacteria</taxon>
        <taxon>Pseudomonadati</taxon>
        <taxon>Pseudomonadota</taxon>
        <taxon>Alphaproteobacteria</taxon>
        <taxon>Rhodospirillales</taxon>
        <taxon>Rhodovibrionaceae</taxon>
        <taxon>Limimonas</taxon>
    </lineage>
</organism>
<evidence type="ECO:0000256" key="2">
    <source>
        <dbReference type="ARBA" id="ARBA00011915"/>
    </source>
</evidence>
<dbReference type="Pfam" id="PF16113">
    <property type="entry name" value="ECH_2"/>
    <property type="match status" value="1"/>
</dbReference>
<dbReference type="EC" id="3.1.2.4" evidence="2"/>
<evidence type="ECO:0000259" key="4">
    <source>
        <dbReference type="Pfam" id="PF16113"/>
    </source>
</evidence>
<evidence type="ECO:0000256" key="1">
    <source>
        <dbReference type="ARBA" id="ARBA00001709"/>
    </source>
</evidence>